<proteinExistence type="predicted"/>
<organism evidence="3 4">
    <name type="scientific">Paenibacillus piri</name>
    <dbReference type="NCBI Taxonomy" id="2547395"/>
    <lineage>
        <taxon>Bacteria</taxon>
        <taxon>Bacillati</taxon>
        <taxon>Bacillota</taxon>
        <taxon>Bacilli</taxon>
        <taxon>Bacillales</taxon>
        <taxon>Paenibacillaceae</taxon>
        <taxon>Paenibacillus</taxon>
    </lineage>
</organism>
<gene>
    <name evidence="3" type="ORF">E1757_22840</name>
</gene>
<dbReference type="InterPro" id="IPR009936">
    <property type="entry name" value="DUF1468"/>
</dbReference>
<evidence type="ECO:0000313" key="3">
    <source>
        <dbReference type="EMBL" id="TDF94794.1"/>
    </source>
</evidence>
<feature type="transmembrane region" description="Helical" evidence="1">
    <location>
        <begin position="84"/>
        <end position="114"/>
    </location>
</feature>
<feature type="transmembrane region" description="Helical" evidence="1">
    <location>
        <begin position="45"/>
        <end position="63"/>
    </location>
</feature>
<comment type="caution">
    <text evidence="3">The sequence shown here is derived from an EMBL/GenBank/DDBJ whole genome shotgun (WGS) entry which is preliminary data.</text>
</comment>
<sequence>MCFPLKNISIYMAIFFLIFSGVMFWESLSMSFYSEYGPGPGLLPMWVSGIIFVLSSIYLVTAFKKDIILFAHILPKGEGFINVLVCMGSLILFMILVPFAGFLISSTVTLFILFLRGYKWYWSLGFSASVAFIIFWVFGVMLQVPLPVNDLGW</sequence>
<dbReference type="Pfam" id="PF07331">
    <property type="entry name" value="TctB"/>
    <property type="match status" value="1"/>
</dbReference>
<name>A0A4V2ZSW3_9BACL</name>
<dbReference type="EMBL" id="SMRT01000012">
    <property type="protein sequence ID" value="TDF94794.1"/>
    <property type="molecule type" value="Genomic_DNA"/>
</dbReference>
<accession>A0A4V2ZSW3</accession>
<evidence type="ECO:0000313" key="4">
    <source>
        <dbReference type="Proteomes" id="UP000295636"/>
    </source>
</evidence>
<keyword evidence="4" id="KW-1185">Reference proteome</keyword>
<dbReference type="AlphaFoldDB" id="A0A4V2ZSW3"/>
<keyword evidence="1" id="KW-0812">Transmembrane</keyword>
<dbReference type="OrthoDB" id="2454096at2"/>
<feature type="transmembrane region" description="Helical" evidence="1">
    <location>
        <begin position="7"/>
        <end position="25"/>
    </location>
</feature>
<dbReference type="Proteomes" id="UP000295636">
    <property type="component" value="Unassembled WGS sequence"/>
</dbReference>
<feature type="domain" description="DUF1468" evidence="2">
    <location>
        <begin position="12"/>
        <end position="147"/>
    </location>
</feature>
<reference evidence="3 4" key="1">
    <citation type="submission" date="2019-03" db="EMBL/GenBank/DDBJ databases">
        <title>This is whole genome sequence of Paenibacillus sp MS74 strain.</title>
        <authorList>
            <person name="Trinh H.N."/>
        </authorList>
    </citation>
    <scope>NUCLEOTIDE SEQUENCE [LARGE SCALE GENOMIC DNA]</scope>
    <source>
        <strain evidence="3 4">MS74</strain>
    </source>
</reference>
<protein>
    <submittedName>
        <fullName evidence="3">Tripartite tricarboxylate transporter TctB family protein</fullName>
    </submittedName>
</protein>
<keyword evidence="1" id="KW-0472">Membrane</keyword>
<evidence type="ECO:0000259" key="2">
    <source>
        <dbReference type="Pfam" id="PF07331"/>
    </source>
</evidence>
<keyword evidence="1" id="KW-1133">Transmembrane helix</keyword>
<evidence type="ECO:0000256" key="1">
    <source>
        <dbReference type="SAM" id="Phobius"/>
    </source>
</evidence>
<feature type="transmembrane region" description="Helical" evidence="1">
    <location>
        <begin position="120"/>
        <end position="142"/>
    </location>
</feature>